<dbReference type="AlphaFoldDB" id="A0A8K1CFU0"/>
<dbReference type="Proteomes" id="UP000794436">
    <property type="component" value="Unassembled WGS sequence"/>
</dbReference>
<name>A0A8K1CFU0_PYTOL</name>
<comment type="caution">
    <text evidence="2">The sequence shown here is derived from an EMBL/GenBank/DDBJ whole genome shotgun (WGS) entry which is preliminary data.</text>
</comment>
<evidence type="ECO:0000256" key="1">
    <source>
        <dbReference type="SAM" id="MobiDB-lite"/>
    </source>
</evidence>
<dbReference type="InterPro" id="IPR052727">
    <property type="entry name" value="Rab4/Rab5_effector"/>
</dbReference>
<feature type="region of interest" description="Disordered" evidence="1">
    <location>
        <begin position="383"/>
        <end position="424"/>
    </location>
</feature>
<feature type="compositionally biased region" description="Low complexity" evidence="1">
    <location>
        <begin position="384"/>
        <end position="403"/>
    </location>
</feature>
<dbReference type="InterPro" id="IPR011011">
    <property type="entry name" value="Znf_FYVE_PHD"/>
</dbReference>
<dbReference type="PANTHER" id="PTHR13510:SF44">
    <property type="entry name" value="RABENOSYN-5"/>
    <property type="match status" value="1"/>
</dbReference>
<dbReference type="Gene3D" id="3.30.530.20">
    <property type="match status" value="1"/>
</dbReference>
<evidence type="ECO:0000313" key="2">
    <source>
        <dbReference type="EMBL" id="TMW62238.1"/>
    </source>
</evidence>
<dbReference type="OrthoDB" id="103893at2759"/>
<accession>A0A8K1CFU0</accession>
<dbReference type="EMBL" id="SPLM01000074">
    <property type="protein sequence ID" value="TMW62238.1"/>
    <property type="molecule type" value="Genomic_DNA"/>
</dbReference>
<dbReference type="CDD" id="cd00065">
    <property type="entry name" value="FYVE_like_SF"/>
    <property type="match status" value="1"/>
</dbReference>
<evidence type="ECO:0000313" key="3">
    <source>
        <dbReference type="Proteomes" id="UP000794436"/>
    </source>
</evidence>
<feature type="compositionally biased region" description="Polar residues" evidence="1">
    <location>
        <begin position="405"/>
        <end position="424"/>
    </location>
</feature>
<organism evidence="2 3">
    <name type="scientific">Pythium oligandrum</name>
    <name type="common">Mycoparasitic fungus</name>
    <dbReference type="NCBI Taxonomy" id="41045"/>
    <lineage>
        <taxon>Eukaryota</taxon>
        <taxon>Sar</taxon>
        <taxon>Stramenopiles</taxon>
        <taxon>Oomycota</taxon>
        <taxon>Peronosporomycetes</taxon>
        <taxon>Pythiales</taxon>
        <taxon>Pythiaceae</taxon>
        <taxon>Pythium</taxon>
    </lineage>
</organism>
<reference evidence="2" key="1">
    <citation type="submission" date="2019-03" db="EMBL/GenBank/DDBJ databases">
        <title>Long read genome sequence of the mycoparasitic Pythium oligandrum ATCC 38472 isolated from sugarbeet rhizosphere.</title>
        <authorList>
            <person name="Gaulin E."/>
        </authorList>
    </citation>
    <scope>NUCLEOTIDE SEQUENCE</scope>
    <source>
        <strain evidence="2">ATCC 38472_TT</strain>
    </source>
</reference>
<dbReference type="InterPro" id="IPR023393">
    <property type="entry name" value="START-like_dom_sf"/>
</dbReference>
<evidence type="ECO:0008006" key="4">
    <source>
        <dbReference type="Google" id="ProtNLM"/>
    </source>
</evidence>
<dbReference type="PANTHER" id="PTHR13510">
    <property type="entry name" value="FYVE-FINGER-CONTAINING RAB5 EFFECTOR PROTEIN RABENOSYN-5-RELATED"/>
    <property type="match status" value="1"/>
</dbReference>
<gene>
    <name evidence="2" type="ORF">Poli38472_009731</name>
</gene>
<dbReference type="SUPFAM" id="SSF57903">
    <property type="entry name" value="FYVE/PHD zinc finger"/>
    <property type="match status" value="1"/>
</dbReference>
<keyword evidence="3" id="KW-1185">Reference proteome</keyword>
<protein>
    <recommendedName>
        <fullName evidence="4">FYVE-type domain-containing protein</fullName>
    </recommendedName>
</protein>
<sequence>MKFPLPRSPFPPVHLSPVQEQQYEHLIQALLDQTVSEYQSFVHVRNRVVDLTKWKHLKSRESMHVFRAFGDHSDDQLLNSQELLLDASSSSSLPISRMKMKGGSRLLGVGSIVGNLNDFLYCAVTHTEDEMQTRTSYVPDECVDWRFLYKLSGPTHDNPFKIHSIKYHVKAAPGATSYLVRPRDFLMLDCVGQMNLPNGERVAYIIYHSVDLPECEPPGGMVRGQISCCYILRQRTANSIEVYMRSICEMGGNVNDAMAATSIANALISHWKMPWGGQNRKLAWMLKQQRKRGTPEVRGAKSDHCQLCRKSYSLMRAATCCELCRKKVCTSCLTVRKISHVRPARELVQISTGFCKNCITESLLLDASEIAIQEFVAKGDTHRSMSTVNSSVSSYGSSEGIRSPRSFSQASGDSDVWSGSSRSQQIDPSIIHIETDEDRERQYQHNPLISVRTSVEDTIANQSFLTNGDPNNTKLLMQMNNLRLAAEQSRQATKGN</sequence>
<proteinExistence type="predicted"/>
<dbReference type="SUPFAM" id="SSF55961">
    <property type="entry name" value="Bet v1-like"/>
    <property type="match status" value="1"/>
</dbReference>